<feature type="region of interest" description="Disordered" evidence="1">
    <location>
        <begin position="620"/>
        <end position="662"/>
    </location>
</feature>
<evidence type="ECO:0008006" key="4">
    <source>
        <dbReference type="Google" id="ProtNLM"/>
    </source>
</evidence>
<protein>
    <recommendedName>
        <fullName evidence="4">C2H2-type domain-containing protein</fullName>
    </recommendedName>
</protein>
<reference evidence="2" key="1">
    <citation type="submission" date="2020-08" db="EMBL/GenBank/DDBJ databases">
        <title>Multicomponent nature underlies the extraordinary mechanical properties of spider dragline silk.</title>
        <authorList>
            <person name="Kono N."/>
            <person name="Nakamura H."/>
            <person name="Mori M."/>
            <person name="Yoshida Y."/>
            <person name="Ohtoshi R."/>
            <person name="Malay A.D."/>
            <person name="Moran D.A.P."/>
            <person name="Tomita M."/>
            <person name="Numata K."/>
            <person name="Arakawa K."/>
        </authorList>
    </citation>
    <scope>NUCLEOTIDE SEQUENCE</scope>
</reference>
<evidence type="ECO:0000313" key="2">
    <source>
        <dbReference type="EMBL" id="GFY53291.1"/>
    </source>
</evidence>
<dbReference type="AlphaFoldDB" id="A0A8X6XKE4"/>
<dbReference type="OrthoDB" id="6430841at2759"/>
<keyword evidence="3" id="KW-1185">Reference proteome</keyword>
<sequence>MQSQTKSYFISSTFFVNEEGSSNRASVCVTSHVCGECNSSFHQFEHCALHIQKKIKEQFYQCSVCFLCFSDIDLCSEHNKICKLKKYNCAECGIPLSTDCENFICEPLLLYNLADIVPDVISENIFKNSRLFFTVNKYPIHKTDSLIDKSSMETINPVTTSVLSAVPEYCTSLNIVHSTESDTLVSLDLNSETHKIKALSQRISQLKVRLYGGFFDSEDVFSEALLKSKVSDVCVTESSGNSLNKNLSLKDIFVERIDNTVSFHCKNLRIASELATSKSDDRIPVVNNGISLLLKMNKTANFHKNVEIKQQLNDNAKSFQQKEHNTLMNPILCKLDAARDNSINEKSSTKSNKSYESDVSVFDLKRFFLNNSKQENLVVEEKDMCQKLNCNEEQFSNIVDSRRDPVSNQTQNINDAKLLHTDIEQSKSLIHGTTKCSIGILKSKSISASRINEKPLRNEKIYNMNNNLRKTTEQKNSQKLKNIYNLKNCSVVVDKLPSQILNVSSSPLKNSYKSKIKVKDLSVILLRLPNYVCNYQSYKIYCQSQAYKTVLRKKKSEGNTNFFHSILPSSVPEDGDISSAGECETSNNIKMSSSSNGENSLESQMQDSCHLISEMVPEGSPPIFDDYEMSDDSEQHFEIQSPSNSTSEYSETSNDTCPSLSEEPVDLQFDDIDYQPRTEVFKPPHLVPYYSNEIIRVASGGSDALINNHNSHSKFKSVDKNRTNVPNSLQSSIPFVLWKTDEQLKYLKDRIKCINKVLEENEKSTKKTQCLNY</sequence>
<dbReference type="EMBL" id="BMAV01009198">
    <property type="protein sequence ID" value="GFY53291.1"/>
    <property type="molecule type" value="Genomic_DNA"/>
</dbReference>
<evidence type="ECO:0000256" key="1">
    <source>
        <dbReference type="SAM" id="MobiDB-lite"/>
    </source>
</evidence>
<feature type="compositionally biased region" description="Low complexity" evidence="1">
    <location>
        <begin position="641"/>
        <end position="654"/>
    </location>
</feature>
<name>A0A8X6XKE4_9ARAC</name>
<gene>
    <name evidence="2" type="ORF">TNIN_346351</name>
</gene>
<organism evidence="2 3">
    <name type="scientific">Trichonephila inaurata madagascariensis</name>
    <dbReference type="NCBI Taxonomy" id="2747483"/>
    <lineage>
        <taxon>Eukaryota</taxon>
        <taxon>Metazoa</taxon>
        <taxon>Ecdysozoa</taxon>
        <taxon>Arthropoda</taxon>
        <taxon>Chelicerata</taxon>
        <taxon>Arachnida</taxon>
        <taxon>Araneae</taxon>
        <taxon>Araneomorphae</taxon>
        <taxon>Entelegynae</taxon>
        <taxon>Araneoidea</taxon>
        <taxon>Nephilidae</taxon>
        <taxon>Trichonephila</taxon>
        <taxon>Trichonephila inaurata</taxon>
    </lineage>
</organism>
<evidence type="ECO:0000313" key="3">
    <source>
        <dbReference type="Proteomes" id="UP000886998"/>
    </source>
</evidence>
<comment type="caution">
    <text evidence="2">The sequence shown here is derived from an EMBL/GenBank/DDBJ whole genome shotgun (WGS) entry which is preliminary data.</text>
</comment>
<proteinExistence type="predicted"/>
<accession>A0A8X6XKE4</accession>
<dbReference type="Proteomes" id="UP000886998">
    <property type="component" value="Unassembled WGS sequence"/>
</dbReference>
<feature type="compositionally biased region" description="Low complexity" evidence="1">
    <location>
        <begin position="592"/>
        <end position="602"/>
    </location>
</feature>
<feature type="region of interest" description="Disordered" evidence="1">
    <location>
        <begin position="573"/>
        <end position="602"/>
    </location>
</feature>